<sequence>MVIEAIKLVTAGVSSLQFKNSQIFGTCMNSSHALPMQSKSLALNPLVVRASSRANTRTENAKIRNRRFRKKYNGTPTRPRLSVFCSQKQLYAMLVDDQNKKCLFHGSTLQESIRGDPPCSTIEAAKRVGEELVKTCIDLNINEISSYDRNGFARGERMQAFETFVSQHGFLP</sequence>
<dbReference type="GO" id="GO:0003735">
    <property type="term" value="F:structural constituent of ribosome"/>
    <property type="evidence" value="ECO:0007669"/>
    <property type="project" value="InterPro"/>
</dbReference>
<dbReference type="GO" id="GO:0005840">
    <property type="term" value="C:ribosome"/>
    <property type="evidence" value="ECO:0007669"/>
    <property type="project" value="UniProtKB-KW"/>
</dbReference>
<reference evidence="4 5" key="1">
    <citation type="submission" date="2018-06" db="EMBL/GenBank/DDBJ databases">
        <title>The Genome of Cuscuta australis (Dodder) Provides Insight into the Evolution of Plant Parasitism.</title>
        <authorList>
            <person name="Liu H."/>
        </authorList>
    </citation>
    <scope>NUCLEOTIDE SEQUENCE [LARGE SCALE GENOMIC DNA]</scope>
    <source>
        <strain evidence="5">cv. Yunnan</strain>
        <tissue evidence="4">Vines</tissue>
    </source>
</reference>
<dbReference type="FunFam" id="3.30.420.100:FF:000007">
    <property type="entry name" value="Ribosomal L18p/L5e family protein"/>
    <property type="match status" value="1"/>
</dbReference>
<keyword evidence="5" id="KW-1185">Reference proteome</keyword>
<dbReference type="GO" id="GO:1990904">
    <property type="term" value="C:ribonucleoprotein complex"/>
    <property type="evidence" value="ECO:0007669"/>
    <property type="project" value="UniProtKB-KW"/>
</dbReference>
<evidence type="ECO:0008006" key="6">
    <source>
        <dbReference type="Google" id="ProtNLM"/>
    </source>
</evidence>
<evidence type="ECO:0000256" key="2">
    <source>
        <dbReference type="ARBA" id="ARBA00022980"/>
    </source>
</evidence>
<dbReference type="Gene3D" id="3.30.420.100">
    <property type="match status" value="1"/>
</dbReference>
<evidence type="ECO:0000256" key="3">
    <source>
        <dbReference type="ARBA" id="ARBA00023274"/>
    </source>
</evidence>
<dbReference type="GO" id="GO:0008097">
    <property type="term" value="F:5S rRNA binding"/>
    <property type="evidence" value="ECO:0007669"/>
    <property type="project" value="TreeGrafter"/>
</dbReference>
<dbReference type="SUPFAM" id="SSF53137">
    <property type="entry name" value="Translational machinery components"/>
    <property type="match status" value="1"/>
</dbReference>
<dbReference type="CDD" id="cd00432">
    <property type="entry name" value="Ribosomal_L18_L5e"/>
    <property type="match status" value="1"/>
</dbReference>
<keyword evidence="2" id="KW-0689">Ribosomal protein</keyword>
<dbReference type="Proteomes" id="UP000249390">
    <property type="component" value="Unassembled WGS sequence"/>
</dbReference>
<dbReference type="Pfam" id="PF00861">
    <property type="entry name" value="Ribosomal_L18p"/>
    <property type="match status" value="1"/>
</dbReference>
<comment type="caution">
    <text evidence="4">The sequence shown here is derived from an EMBL/GenBank/DDBJ whole genome shotgun (WGS) entry which is preliminary data.</text>
</comment>
<proteinExistence type="inferred from homology"/>
<comment type="similarity">
    <text evidence="1">Belongs to the universal ribosomal protein uL18 family.</text>
</comment>
<accession>A0A328DHV1</accession>
<dbReference type="PANTHER" id="PTHR12899">
    <property type="entry name" value="39S RIBOSOMAL PROTEIN L18, MITOCHONDRIAL"/>
    <property type="match status" value="1"/>
</dbReference>
<evidence type="ECO:0000256" key="1">
    <source>
        <dbReference type="ARBA" id="ARBA00007116"/>
    </source>
</evidence>
<name>A0A328DHV1_9ASTE</name>
<dbReference type="PANTHER" id="PTHR12899:SF8">
    <property type="entry name" value="RIBOSOMAL L18P_L5E FAMILY PROTEIN"/>
    <property type="match status" value="1"/>
</dbReference>
<organism evidence="4 5">
    <name type="scientific">Cuscuta australis</name>
    <dbReference type="NCBI Taxonomy" id="267555"/>
    <lineage>
        <taxon>Eukaryota</taxon>
        <taxon>Viridiplantae</taxon>
        <taxon>Streptophyta</taxon>
        <taxon>Embryophyta</taxon>
        <taxon>Tracheophyta</taxon>
        <taxon>Spermatophyta</taxon>
        <taxon>Magnoliopsida</taxon>
        <taxon>eudicotyledons</taxon>
        <taxon>Gunneridae</taxon>
        <taxon>Pentapetalae</taxon>
        <taxon>asterids</taxon>
        <taxon>lamiids</taxon>
        <taxon>Solanales</taxon>
        <taxon>Convolvulaceae</taxon>
        <taxon>Cuscuteae</taxon>
        <taxon>Cuscuta</taxon>
        <taxon>Cuscuta subgen. Grammica</taxon>
        <taxon>Cuscuta sect. Cleistogrammica</taxon>
    </lineage>
</organism>
<evidence type="ECO:0000313" key="4">
    <source>
        <dbReference type="EMBL" id="RAL43731.1"/>
    </source>
</evidence>
<dbReference type="EMBL" id="NQVE01000152">
    <property type="protein sequence ID" value="RAL43731.1"/>
    <property type="molecule type" value="Genomic_DNA"/>
</dbReference>
<dbReference type="AlphaFoldDB" id="A0A328DHV1"/>
<dbReference type="InterPro" id="IPR057268">
    <property type="entry name" value="Ribosomal_L18"/>
</dbReference>
<gene>
    <name evidence="4" type="ORF">DM860_014232</name>
</gene>
<evidence type="ECO:0000313" key="5">
    <source>
        <dbReference type="Proteomes" id="UP000249390"/>
    </source>
</evidence>
<dbReference type="InterPro" id="IPR005484">
    <property type="entry name" value="Ribosomal_uL18_bac/plant/anim"/>
</dbReference>
<dbReference type="GO" id="GO:0006412">
    <property type="term" value="P:translation"/>
    <property type="evidence" value="ECO:0007669"/>
    <property type="project" value="InterPro"/>
</dbReference>
<keyword evidence="3" id="KW-0687">Ribonucleoprotein</keyword>
<protein>
    <recommendedName>
        <fullName evidence="6">Ribosomal protein L18</fullName>
    </recommendedName>
</protein>